<gene>
    <name evidence="3" type="ORF">MW871_01515</name>
</gene>
<dbReference type="RefSeq" id="WP_248427321.1">
    <property type="nucleotide sequence ID" value="NZ_JALNUB010000001.1"/>
</dbReference>
<dbReference type="Proteomes" id="UP001139260">
    <property type="component" value="Unassembled WGS sequence"/>
</dbReference>
<feature type="domain" description="DUF5689" evidence="2">
    <location>
        <begin position="40"/>
        <end position="271"/>
    </location>
</feature>
<name>A0A9X2BNQ5_9FLAO</name>
<accession>A0A9X2BNQ5</accession>
<protein>
    <submittedName>
        <fullName evidence="3">DUF5689 domain-containing protein</fullName>
    </submittedName>
</protein>
<evidence type="ECO:0000259" key="2">
    <source>
        <dbReference type="Pfam" id="PF18942"/>
    </source>
</evidence>
<feature type="chain" id="PRO_5040784811" evidence="1">
    <location>
        <begin position="23"/>
        <end position="451"/>
    </location>
</feature>
<dbReference type="NCBIfam" id="NF038128">
    <property type="entry name" value="choice_anch_J"/>
    <property type="match status" value="1"/>
</dbReference>
<dbReference type="Gene3D" id="2.60.120.200">
    <property type="match status" value="1"/>
</dbReference>
<dbReference type="AlphaFoldDB" id="A0A9X2BNQ5"/>
<dbReference type="PROSITE" id="PS51257">
    <property type="entry name" value="PROKAR_LIPOPROTEIN"/>
    <property type="match status" value="1"/>
</dbReference>
<comment type="caution">
    <text evidence="3">The sequence shown here is derived from an EMBL/GenBank/DDBJ whole genome shotgun (WGS) entry which is preliminary data.</text>
</comment>
<feature type="signal peptide" evidence="1">
    <location>
        <begin position="1"/>
        <end position="22"/>
    </location>
</feature>
<keyword evidence="4" id="KW-1185">Reference proteome</keyword>
<dbReference type="Pfam" id="PF18942">
    <property type="entry name" value="DUF5689"/>
    <property type="match status" value="1"/>
</dbReference>
<reference evidence="3" key="1">
    <citation type="submission" date="2022-04" db="EMBL/GenBank/DDBJ databases">
        <title>Flavobacterium pygoscelis sp. nov. isolated from Chinstrap chick (Pygoscelis antarcticus).</title>
        <authorList>
            <person name="Irgang R."/>
            <person name="Poblete-Morales M."/>
            <person name="Avendano-Herrera R."/>
        </authorList>
    </citation>
    <scope>NUCLEOTIDE SEQUENCE</scope>
    <source>
        <strain evidence="3">I-SCBP12n</strain>
    </source>
</reference>
<evidence type="ECO:0000313" key="4">
    <source>
        <dbReference type="Proteomes" id="UP001139260"/>
    </source>
</evidence>
<proteinExistence type="predicted"/>
<keyword evidence="1" id="KW-0732">Signal</keyword>
<organism evidence="3 4">
    <name type="scientific">Flavobacterium pygoscelis</name>
    <dbReference type="NCBI Taxonomy" id="2893176"/>
    <lineage>
        <taxon>Bacteria</taxon>
        <taxon>Pseudomonadati</taxon>
        <taxon>Bacteroidota</taxon>
        <taxon>Flavobacteriia</taxon>
        <taxon>Flavobacteriales</taxon>
        <taxon>Flavobacteriaceae</taxon>
        <taxon>Flavobacterium</taxon>
    </lineage>
</organism>
<evidence type="ECO:0000256" key="1">
    <source>
        <dbReference type="SAM" id="SignalP"/>
    </source>
</evidence>
<sequence length="451" mass="49784">MKATFQKTYFFLLLLLILYSCASDTLDAPKITCTQPDLRTNMQVSQVRTNANAIVAQYKYDDVIEAYVVSSDEAGNFFKTISFQTLATATNPAIGFSVPVDATNLYVDYRPGNKVFVKLKNQFTDISFGALRIGGITVSSYNDGGVGRISQNDYKAVLNASCTNLKEDELVNKVTMKDLLNDAYLNTLVEVLDVQFASSAVGRHYFEEGKNVGGATNWDLQDKSGNQVYFRTSSFANFATKLVPEGRGKVRGVLTKYGNDYQLLARSEKDIVMTAPRTVSFFSEDFETVVDKSNLSLPGWANIVQNGKTVWKGGVYAGNGCAEFTISGTKVISNVAWLISPKIDMDLYNNETLTFRTAQHHLDVDSPLNTIEVYISNNFDGLNVAKATWIPLVVNLPKQATPWYQFVGSGAVDISSYKGKINIAFKYIGSGKDLALDGSFRLDDIHIYGQK</sequence>
<dbReference type="InterPro" id="IPR043744">
    <property type="entry name" value="DUF5689"/>
</dbReference>
<dbReference type="EMBL" id="JALNUB010000001">
    <property type="protein sequence ID" value="MCK8140561.1"/>
    <property type="molecule type" value="Genomic_DNA"/>
</dbReference>
<evidence type="ECO:0000313" key="3">
    <source>
        <dbReference type="EMBL" id="MCK8140561.1"/>
    </source>
</evidence>